<dbReference type="InterPro" id="IPR002925">
    <property type="entry name" value="Dienelactn_hydro"/>
</dbReference>
<dbReference type="SUPFAM" id="SSF53474">
    <property type="entry name" value="alpha/beta-Hydrolases"/>
    <property type="match status" value="1"/>
</dbReference>
<dbReference type="InterPro" id="IPR050261">
    <property type="entry name" value="FrsA_esterase"/>
</dbReference>
<evidence type="ECO:0000313" key="2">
    <source>
        <dbReference type="EMBL" id="VAW75706.1"/>
    </source>
</evidence>
<dbReference type="Pfam" id="PF01738">
    <property type="entry name" value="DLH"/>
    <property type="match status" value="1"/>
</dbReference>
<accession>A0A3B0Z4U4</accession>
<protein>
    <submittedName>
        <fullName evidence="2">Dienelactone hydrolase family protein</fullName>
    </submittedName>
</protein>
<evidence type="ECO:0000259" key="1">
    <source>
        <dbReference type="Pfam" id="PF01738"/>
    </source>
</evidence>
<dbReference type="PANTHER" id="PTHR22946">
    <property type="entry name" value="DIENELACTONE HYDROLASE DOMAIN-CONTAINING PROTEIN-RELATED"/>
    <property type="match status" value="1"/>
</dbReference>
<keyword evidence="2" id="KW-0378">Hydrolase</keyword>
<proteinExistence type="predicted"/>
<name>A0A3B0Z4U4_9ZZZZ</name>
<feature type="domain" description="Dienelactone hydrolase" evidence="1">
    <location>
        <begin position="40"/>
        <end position="263"/>
    </location>
</feature>
<organism evidence="2">
    <name type="scientific">hydrothermal vent metagenome</name>
    <dbReference type="NCBI Taxonomy" id="652676"/>
    <lineage>
        <taxon>unclassified sequences</taxon>
        <taxon>metagenomes</taxon>
        <taxon>ecological metagenomes</taxon>
    </lineage>
</organism>
<dbReference type="Gene3D" id="3.40.50.1820">
    <property type="entry name" value="alpha/beta hydrolase"/>
    <property type="match status" value="1"/>
</dbReference>
<gene>
    <name evidence="2" type="ORF">MNBD_GAMMA12-1557</name>
</gene>
<dbReference type="GO" id="GO:0016787">
    <property type="term" value="F:hydrolase activity"/>
    <property type="evidence" value="ECO:0007669"/>
    <property type="project" value="UniProtKB-KW"/>
</dbReference>
<reference evidence="2" key="1">
    <citation type="submission" date="2018-06" db="EMBL/GenBank/DDBJ databases">
        <authorList>
            <person name="Zhirakovskaya E."/>
        </authorList>
    </citation>
    <scope>NUCLEOTIDE SEQUENCE</scope>
</reference>
<dbReference type="PANTHER" id="PTHR22946:SF0">
    <property type="entry name" value="DIENELACTONE HYDROLASE DOMAIN-CONTAINING PROTEIN"/>
    <property type="match status" value="1"/>
</dbReference>
<dbReference type="EMBL" id="UOFL01000092">
    <property type="protein sequence ID" value="VAW75706.1"/>
    <property type="molecule type" value="Genomic_DNA"/>
</dbReference>
<sequence length="265" mass="29344">MLSLVHKIAIPCMIFLNSMAVQAKLVAEEVDYKDDNTLLRGYLVYDDAVKSKRPGVLVIHEWWGHNAHVRNRATQLAKQGYTAFAVDMYGKGILAKHPKDAAKFSGQFSKSPELVKSRFNAALKILRSHKTVNSEQVAAIGYCFGGRIVLEMARSGADLKAVASFHGSPVTSSLAKKGSIKAQIRFYHGAADPFVTRMQLNTFRAEMKAAAVLHKIVVYNNAQHSFTNPAADGLGKKYKLPLAYNKKADHASWTDMSQFLKDVFK</sequence>
<dbReference type="AlphaFoldDB" id="A0A3B0Z4U4"/>
<dbReference type="InterPro" id="IPR029058">
    <property type="entry name" value="AB_hydrolase_fold"/>
</dbReference>